<dbReference type="RefSeq" id="XP_020436343.1">
    <property type="nucleotide sequence ID" value="XM_020574271.1"/>
</dbReference>
<dbReference type="Proteomes" id="UP000001396">
    <property type="component" value="Unassembled WGS sequence"/>
</dbReference>
<evidence type="ECO:0000313" key="2">
    <source>
        <dbReference type="Proteomes" id="UP000001396"/>
    </source>
</evidence>
<sequence length="77" mass="8428">MKNSSSSTFFIESLRISTGISKLITIGGFCSDSQLFGGQKLEGFLLVGVSRADEEFTSQGLAKKLKIEHSHCEHQFS</sequence>
<accession>D3B4H9</accession>
<organism evidence="1 2">
    <name type="scientific">Heterostelium pallidum (strain ATCC 26659 / Pp 5 / PN500)</name>
    <name type="common">Cellular slime mold</name>
    <name type="synonym">Polysphondylium pallidum</name>
    <dbReference type="NCBI Taxonomy" id="670386"/>
    <lineage>
        <taxon>Eukaryota</taxon>
        <taxon>Amoebozoa</taxon>
        <taxon>Evosea</taxon>
        <taxon>Eumycetozoa</taxon>
        <taxon>Dictyostelia</taxon>
        <taxon>Acytosteliales</taxon>
        <taxon>Acytosteliaceae</taxon>
        <taxon>Heterostelium</taxon>
    </lineage>
</organism>
<evidence type="ECO:0000313" key="1">
    <source>
        <dbReference type="EMBL" id="EFA84227.1"/>
    </source>
</evidence>
<dbReference type="AlphaFoldDB" id="D3B4H9"/>
<protein>
    <submittedName>
        <fullName evidence="1">Uncharacterized protein</fullName>
    </submittedName>
</protein>
<reference evidence="1 2" key="1">
    <citation type="journal article" date="2011" name="Genome Res.">
        <title>Phylogeny-wide analysis of social amoeba genomes highlights ancient origins for complex intercellular communication.</title>
        <authorList>
            <person name="Heidel A.J."/>
            <person name="Lawal H.M."/>
            <person name="Felder M."/>
            <person name="Schilde C."/>
            <person name="Helps N.R."/>
            <person name="Tunggal B."/>
            <person name="Rivero F."/>
            <person name="John U."/>
            <person name="Schleicher M."/>
            <person name="Eichinger L."/>
            <person name="Platzer M."/>
            <person name="Noegel A.A."/>
            <person name="Schaap P."/>
            <person name="Gloeckner G."/>
        </authorList>
    </citation>
    <scope>NUCLEOTIDE SEQUENCE [LARGE SCALE GENOMIC DNA]</scope>
    <source>
        <strain evidence="2">ATCC 26659 / Pp 5 / PN500</strain>
    </source>
</reference>
<comment type="caution">
    <text evidence="1">The sequence shown here is derived from an EMBL/GenBank/DDBJ whole genome shotgun (WGS) entry which is preliminary data.</text>
</comment>
<proteinExistence type="predicted"/>
<dbReference type="EMBL" id="ADBJ01000010">
    <property type="protein sequence ID" value="EFA84227.1"/>
    <property type="molecule type" value="Genomic_DNA"/>
</dbReference>
<dbReference type="InParanoid" id="D3B4H9"/>
<dbReference type="GeneID" id="31358826"/>
<gene>
    <name evidence="1" type="ORF">PPL_03304</name>
</gene>
<name>D3B4H9_HETP5</name>
<keyword evidence="2" id="KW-1185">Reference proteome</keyword>